<dbReference type="Proteomes" id="UP000501926">
    <property type="component" value="Chromosome"/>
</dbReference>
<organism evidence="1">
    <name type="scientific">Kuenenia stuttgartiensis</name>
    <dbReference type="NCBI Taxonomy" id="174633"/>
    <lineage>
        <taxon>Bacteria</taxon>
        <taxon>Pseudomonadati</taxon>
        <taxon>Planctomycetota</taxon>
        <taxon>Candidatus Brocadiia</taxon>
        <taxon>Candidatus Brocadiales</taxon>
        <taxon>Candidatus Brocadiaceae</taxon>
        <taxon>Candidatus Kuenenia</taxon>
    </lineage>
</organism>
<reference evidence="1" key="1">
    <citation type="journal article" date="2006" name="Nature">
        <title>Deciphering the evolution and metabolism of an anammox bacterium from a community genome.</title>
        <authorList>
            <person name="Strous M."/>
            <person name="Pelletier E."/>
            <person name="Mangenot S."/>
            <person name="Rattei T."/>
            <person name="Lehner A."/>
            <person name="Taylor M.W."/>
            <person name="Horn M."/>
            <person name="Daims H."/>
            <person name="Bartol-Mavel D."/>
            <person name="Wincker P."/>
            <person name="Barbe V."/>
            <person name="Fonknechten N."/>
            <person name="Vallenet D."/>
            <person name="Segurens B."/>
            <person name="Schenowitz-Truong C."/>
            <person name="Medigue C."/>
            <person name="Collingro A."/>
            <person name="Snel B."/>
            <person name="Dutilh B.E."/>
            <person name="OpDenCamp H.J.M."/>
            <person name="vanDerDrift C."/>
            <person name="Cirpus I."/>
            <person name="vanDePas-Schoonen K.T."/>
            <person name="Harhangi H.R."/>
            <person name="vanNiftrik L."/>
            <person name="Schmid M."/>
            <person name="Keltjens J."/>
            <person name="vanDeVossenberg J."/>
            <person name="Kartal B."/>
            <person name="Meier H."/>
            <person name="Frishman D."/>
            <person name="Huynen M.A."/>
            <person name="Mewes H."/>
            <person name="Weissenbach J."/>
            <person name="Jetten M.S.M."/>
            <person name="Wagner M."/>
            <person name="LePaslier D."/>
        </authorList>
    </citation>
    <scope>NUCLEOTIDE SEQUENCE</scope>
</reference>
<protein>
    <submittedName>
        <fullName evidence="1">Uncharacterized protein</fullName>
    </submittedName>
</protein>
<evidence type="ECO:0000313" key="3">
    <source>
        <dbReference type="Proteomes" id="UP000501926"/>
    </source>
</evidence>
<dbReference type="AlphaFoldDB" id="Q1PVL2"/>
<gene>
    <name evidence="2" type="ORF">KsCSTR_48790</name>
    <name evidence="1" type="ORF">kustc0520</name>
</gene>
<name>Q1PVL2_KUEST</name>
<dbReference type="EMBL" id="CT573073">
    <property type="protein sequence ID" value="CAJ71265.1"/>
    <property type="molecule type" value="Genomic_DNA"/>
</dbReference>
<reference evidence="2 3" key="3">
    <citation type="submission" date="2020-02" db="EMBL/GenBank/DDBJ databases">
        <title>Newly sequenced genome of strain CSTR1 showed variability in Candidatus Kuenenia stuttgartiensis genomes.</title>
        <authorList>
            <person name="Ding C."/>
            <person name="Adrian L."/>
        </authorList>
    </citation>
    <scope>NUCLEOTIDE SEQUENCE [LARGE SCALE GENOMIC DNA]</scope>
    <source>
        <strain evidence="2 3">CSTR1</strain>
    </source>
</reference>
<accession>Q1PVL2</accession>
<evidence type="ECO:0000313" key="1">
    <source>
        <dbReference type="EMBL" id="CAJ71265.1"/>
    </source>
</evidence>
<proteinExistence type="predicted"/>
<reference evidence="1" key="2">
    <citation type="submission" date="2006-01" db="EMBL/GenBank/DDBJ databases">
        <authorList>
            <person name="Genoscope"/>
        </authorList>
    </citation>
    <scope>NUCLEOTIDE SEQUENCE</scope>
</reference>
<evidence type="ECO:0000313" key="2">
    <source>
        <dbReference type="EMBL" id="QII14256.1"/>
    </source>
</evidence>
<sequence>MVAVPILPSLFCHFAIIFGGYASLNPPYQLLFLNKYFLTNKGNKMKIAKRAVRPLWVVHGIPFRRLAKLWRNKLTGRALFYFSGK</sequence>
<dbReference type="EMBL" id="CP049055">
    <property type="protein sequence ID" value="QII14256.1"/>
    <property type="molecule type" value="Genomic_DNA"/>
</dbReference>